<evidence type="ECO:0000256" key="2">
    <source>
        <dbReference type="ARBA" id="ARBA00022448"/>
    </source>
</evidence>
<keyword evidence="3" id="KW-1003">Cell membrane</keyword>
<protein>
    <submittedName>
        <fullName evidence="10">PTS sugar transporter subunit IIC</fullName>
    </submittedName>
</protein>
<dbReference type="PANTHER" id="PTHR40063:SF1">
    <property type="entry name" value="MEMBRANE PROTEIN"/>
    <property type="match status" value="1"/>
</dbReference>
<dbReference type="PANTHER" id="PTHR40063">
    <property type="entry name" value="MEMBRANE PROTEIN-RELATED"/>
    <property type="match status" value="1"/>
</dbReference>
<feature type="transmembrane region" description="Helical" evidence="8">
    <location>
        <begin position="127"/>
        <end position="152"/>
    </location>
</feature>
<dbReference type="EMBL" id="CP138333">
    <property type="protein sequence ID" value="WZX29681.1"/>
    <property type="molecule type" value="Genomic_DNA"/>
</dbReference>
<evidence type="ECO:0000313" key="10">
    <source>
        <dbReference type="EMBL" id="WZX29681.1"/>
    </source>
</evidence>
<keyword evidence="6 8" id="KW-1133">Transmembrane helix</keyword>
<reference evidence="11" key="1">
    <citation type="submission" date="2023-10" db="EMBL/GenBank/DDBJ databases">
        <title>Genome analysis and identification of Salinococcus sp. Bachu38 nov., a PGPR from the rhizosphere of Tamarix.</title>
        <authorList>
            <person name="Liang Z."/>
            <person name="Zhang X."/>
            <person name="Jia J."/>
            <person name="Chen X."/>
            <person name="Wang Y."/>
            <person name="Wang Q."/>
            <person name="Wang R."/>
        </authorList>
    </citation>
    <scope>NUCLEOTIDE SEQUENCE [LARGE SCALE GENOMIC DNA]</scope>
    <source>
        <strain evidence="11">Bachu38</strain>
    </source>
</reference>
<feature type="transmembrane region" description="Helical" evidence="8">
    <location>
        <begin position="92"/>
        <end position="115"/>
    </location>
</feature>
<dbReference type="InterPro" id="IPR003352">
    <property type="entry name" value="PTS_EIIC"/>
</dbReference>
<feature type="domain" description="Phosphotransferase system EIIC" evidence="9">
    <location>
        <begin position="29"/>
        <end position="330"/>
    </location>
</feature>
<feature type="transmembrane region" description="Helical" evidence="8">
    <location>
        <begin position="30"/>
        <end position="56"/>
    </location>
</feature>
<keyword evidence="4 10" id="KW-0762">Sugar transport</keyword>
<evidence type="ECO:0000313" key="11">
    <source>
        <dbReference type="Proteomes" id="UP001455384"/>
    </source>
</evidence>
<keyword evidence="7 8" id="KW-0472">Membrane</keyword>
<accession>A0ABZ3CII5</accession>
<comment type="subcellular location">
    <subcellularLocation>
        <location evidence="1">Cell membrane</location>
        <topology evidence="1">Multi-pass membrane protein</topology>
    </subcellularLocation>
</comment>
<gene>
    <name evidence="10" type="ORF">RQP18_00485</name>
</gene>
<evidence type="ECO:0000256" key="5">
    <source>
        <dbReference type="ARBA" id="ARBA00022692"/>
    </source>
</evidence>
<keyword evidence="2" id="KW-0813">Transport</keyword>
<feature type="transmembrane region" description="Helical" evidence="8">
    <location>
        <begin position="172"/>
        <end position="190"/>
    </location>
</feature>
<dbReference type="Proteomes" id="UP001455384">
    <property type="component" value="Chromosome"/>
</dbReference>
<dbReference type="Pfam" id="PF13303">
    <property type="entry name" value="PTS_EIIC_2"/>
    <property type="match status" value="1"/>
</dbReference>
<evidence type="ECO:0000256" key="7">
    <source>
        <dbReference type="ARBA" id="ARBA00023136"/>
    </source>
</evidence>
<proteinExistence type="predicted"/>
<sequence>MEQLIGIGLLILLLAFFTLFTYYAPHGDKAMGALAAAAIATFLVEALQSFVIGDIFSLGFFQEAGTEAGLLSGVIVAFLVALTMGVNPLNSAIIAVSCGGIGLIPSFFAAYLISFGVKYLEKKIPNGLDFIIVVIAVVPLTRLIGAVLTPMVDASLLKIGSIIEVATETSPIIMGLMLGGIITVVGTSPLSSMALTALLGLTGIPMAVGSLAAFGSAFINGTLFHKLKIGNAKSVLSVAIEPLSKADVISANPLPIYITNFIGGGLSGVIIAYSGLVNDAPGTATPTAGLLVLFGYNPAIQVLLYAVIVAIVSGLVGLAGAYFFRNFPIHSSDFAKVADEMEEESDKFKKTADI</sequence>
<feature type="transmembrane region" description="Helical" evidence="8">
    <location>
        <begin position="302"/>
        <end position="324"/>
    </location>
</feature>
<name>A0ABZ3CII5_9STAP</name>
<evidence type="ECO:0000256" key="4">
    <source>
        <dbReference type="ARBA" id="ARBA00022597"/>
    </source>
</evidence>
<feature type="transmembrane region" description="Helical" evidence="8">
    <location>
        <begin position="197"/>
        <end position="219"/>
    </location>
</feature>
<feature type="transmembrane region" description="Helical" evidence="8">
    <location>
        <begin position="68"/>
        <end position="86"/>
    </location>
</feature>
<evidence type="ECO:0000256" key="1">
    <source>
        <dbReference type="ARBA" id="ARBA00004651"/>
    </source>
</evidence>
<keyword evidence="5 8" id="KW-0812">Transmembrane</keyword>
<feature type="transmembrane region" description="Helical" evidence="8">
    <location>
        <begin position="7"/>
        <end position="24"/>
    </location>
</feature>
<dbReference type="RefSeq" id="WP_342388235.1">
    <property type="nucleotide sequence ID" value="NZ_CP138333.2"/>
</dbReference>
<evidence type="ECO:0000256" key="3">
    <source>
        <dbReference type="ARBA" id="ARBA00022475"/>
    </source>
</evidence>
<evidence type="ECO:0000259" key="9">
    <source>
        <dbReference type="Pfam" id="PF13303"/>
    </source>
</evidence>
<keyword evidence="11" id="KW-1185">Reference proteome</keyword>
<evidence type="ECO:0000256" key="8">
    <source>
        <dbReference type="SAM" id="Phobius"/>
    </source>
</evidence>
<organism evidence="10 11">
    <name type="scientific">Salinicoccus bachuensis</name>
    <dbReference type="NCBI Taxonomy" id="3136731"/>
    <lineage>
        <taxon>Bacteria</taxon>
        <taxon>Bacillati</taxon>
        <taxon>Bacillota</taxon>
        <taxon>Bacilli</taxon>
        <taxon>Bacillales</taxon>
        <taxon>Staphylococcaceae</taxon>
        <taxon>Salinicoccus</taxon>
    </lineage>
</organism>
<evidence type="ECO:0000256" key="6">
    <source>
        <dbReference type="ARBA" id="ARBA00022989"/>
    </source>
</evidence>